<dbReference type="NCBIfam" id="TIGR01493">
    <property type="entry name" value="HAD-SF-IA-v2"/>
    <property type="match status" value="1"/>
</dbReference>
<gene>
    <name evidence="4" type="ORF">GCM10017083_20090</name>
</gene>
<dbReference type="EMBL" id="BMZS01000004">
    <property type="protein sequence ID" value="GHD48713.1"/>
    <property type="molecule type" value="Genomic_DNA"/>
</dbReference>
<dbReference type="Gene3D" id="3.40.50.1000">
    <property type="entry name" value="HAD superfamily/HAD-like"/>
    <property type="match status" value="1"/>
</dbReference>
<evidence type="ECO:0000313" key="4">
    <source>
        <dbReference type="EMBL" id="GHD48713.1"/>
    </source>
</evidence>
<keyword evidence="5" id="KW-1185">Reference proteome</keyword>
<evidence type="ECO:0000313" key="5">
    <source>
        <dbReference type="Proteomes" id="UP000630353"/>
    </source>
</evidence>
<dbReference type="Pfam" id="PF00702">
    <property type="entry name" value="Hydrolase"/>
    <property type="match status" value="1"/>
</dbReference>
<dbReference type="SFLD" id="SFLDG01135">
    <property type="entry name" value="C1.5.6:_HAD__Beta-PGM__Phospha"/>
    <property type="match status" value="1"/>
</dbReference>
<dbReference type="InterPro" id="IPR051540">
    <property type="entry name" value="S-2-haloacid_dehalogenase"/>
</dbReference>
<name>A0A918XRC1_9PROT</name>
<dbReference type="Proteomes" id="UP000630353">
    <property type="component" value="Unassembled WGS sequence"/>
</dbReference>
<dbReference type="Gene3D" id="1.10.150.240">
    <property type="entry name" value="Putative phosphatase, domain 2"/>
    <property type="match status" value="1"/>
</dbReference>
<comment type="catalytic activity">
    <reaction evidence="3">
        <text>an (S)-2-haloacid + H2O = a (2R)-2-hydroxycarboxylate + a halide anion + H(+)</text>
        <dbReference type="Rhea" id="RHEA:11192"/>
        <dbReference type="ChEBI" id="CHEBI:15377"/>
        <dbReference type="ChEBI" id="CHEBI:15378"/>
        <dbReference type="ChEBI" id="CHEBI:16042"/>
        <dbReference type="ChEBI" id="CHEBI:58314"/>
        <dbReference type="ChEBI" id="CHEBI:137405"/>
        <dbReference type="EC" id="3.8.1.2"/>
    </reaction>
</comment>
<comment type="function">
    <text evidence="3">Catalyzes the hydrolytic dehalogenation of small (S)-2-haloalkanoic acids to yield the corresponding (R)-2-hydroxyalkanoic acids.</text>
</comment>
<dbReference type="PANTHER" id="PTHR43316">
    <property type="entry name" value="HYDROLASE, HALOACID DELAHOGENASE-RELATED"/>
    <property type="match status" value="1"/>
</dbReference>
<keyword evidence="2 3" id="KW-0378">Hydrolase</keyword>
<dbReference type="RefSeq" id="WP_189988950.1">
    <property type="nucleotide sequence ID" value="NZ_BMZS01000004.1"/>
</dbReference>
<dbReference type="InterPro" id="IPR023214">
    <property type="entry name" value="HAD_sf"/>
</dbReference>
<dbReference type="InterPro" id="IPR036412">
    <property type="entry name" value="HAD-like_sf"/>
</dbReference>
<dbReference type="InterPro" id="IPR006328">
    <property type="entry name" value="2-HAD"/>
</dbReference>
<dbReference type="CDD" id="cd02588">
    <property type="entry name" value="HAD_L2-DEX"/>
    <property type="match status" value="1"/>
</dbReference>
<dbReference type="AlphaFoldDB" id="A0A918XRC1"/>
<comment type="caution">
    <text evidence="4">The sequence shown here is derived from an EMBL/GenBank/DDBJ whole genome shotgun (WGS) entry which is preliminary data.</text>
</comment>
<dbReference type="SUPFAM" id="SSF56784">
    <property type="entry name" value="HAD-like"/>
    <property type="match status" value="1"/>
</dbReference>
<evidence type="ECO:0000256" key="2">
    <source>
        <dbReference type="ARBA" id="ARBA00022801"/>
    </source>
</evidence>
<protein>
    <recommendedName>
        <fullName evidence="3">(S)-2-haloacid dehalogenase</fullName>
        <ecNumber evidence="3">3.8.1.2</ecNumber>
    </recommendedName>
    <alternativeName>
        <fullName evidence="3">2-haloalkanoic acid dehalogenase</fullName>
    </alternativeName>
    <alternativeName>
        <fullName evidence="3">Halocarboxylic acid halidohydrolase</fullName>
    </alternativeName>
    <alternativeName>
        <fullName evidence="3">L-2-haloacid dehalogenase</fullName>
    </alternativeName>
</protein>
<comment type="similarity">
    <text evidence="1 3">Belongs to the HAD-like hydrolase superfamily. S-2-haloalkanoic acid dehalogenase family.</text>
</comment>
<dbReference type="SFLD" id="SFLDF00045">
    <property type="entry name" value="2-haloacid_dehalogenase"/>
    <property type="match status" value="1"/>
</dbReference>
<proteinExistence type="inferred from homology"/>
<dbReference type="PANTHER" id="PTHR43316:SF3">
    <property type="entry name" value="HALOACID DEHALOGENASE, TYPE II (AFU_ORTHOLOGUE AFUA_2G07750)-RELATED"/>
    <property type="match status" value="1"/>
</dbReference>
<evidence type="ECO:0000256" key="3">
    <source>
        <dbReference type="RuleBase" id="RU368077"/>
    </source>
</evidence>
<dbReference type="SFLD" id="SFLDG01129">
    <property type="entry name" value="C1.5:_HAD__Beta-PGM__Phosphata"/>
    <property type="match status" value="1"/>
</dbReference>
<evidence type="ECO:0000256" key="1">
    <source>
        <dbReference type="ARBA" id="ARBA00008106"/>
    </source>
</evidence>
<reference evidence="4" key="2">
    <citation type="submission" date="2020-09" db="EMBL/GenBank/DDBJ databases">
        <authorList>
            <person name="Sun Q."/>
            <person name="Kim S."/>
        </authorList>
    </citation>
    <scope>NUCLEOTIDE SEQUENCE</scope>
    <source>
        <strain evidence="4">KCTC 42651</strain>
    </source>
</reference>
<dbReference type="InterPro" id="IPR023198">
    <property type="entry name" value="PGP-like_dom2"/>
</dbReference>
<reference evidence="4" key="1">
    <citation type="journal article" date="2014" name="Int. J. Syst. Evol. Microbiol.">
        <title>Complete genome sequence of Corynebacterium casei LMG S-19264T (=DSM 44701T), isolated from a smear-ripened cheese.</title>
        <authorList>
            <consortium name="US DOE Joint Genome Institute (JGI-PGF)"/>
            <person name="Walter F."/>
            <person name="Albersmeier A."/>
            <person name="Kalinowski J."/>
            <person name="Ruckert C."/>
        </authorList>
    </citation>
    <scope>NUCLEOTIDE SEQUENCE</scope>
    <source>
        <strain evidence="4">KCTC 42651</strain>
    </source>
</reference>
<sequence>MTERLTGIEACVFDAYGTLFDVHSAVAQCRDRFGLEAGAARTMSDTWRTRQLQYSWLRSLMGRHVDFWQVTGEALDFALDTAFGVGKAPGGLRQALMDSYLTLHTYPEVPAVLRRLKDGGMKTAILSNGSPTMLEKVCASTGIDAVLDAVLSIEDVGIYKPHPSVYRLAVDRLGLGGPAAVSFQSSNAWDAAAAADFGFKVVWCNRFGQARERLPGSPDVEVTSLTDLPTIVGL</sequence>
<dbReference type="EC" id="3.8.1.2" evidence="3"/>
<organism evidence="4 5">
    <name type="scientific">Thalassobaculum fulvum</name>
    <dbReference type="NCBI Taxonomy" id="1633335"/>
    <lineage>
        <taxon>Bacteria</taxon>
        <taxon>Pseudomonadati</taxon>
        <taxon>Pseudomonadota</taxon>
        <taxon>Alphaproteobacteria</taxon>
        <taxon>Rhodospirillales</taxon>
        <taxon>Thalassobaculaceae</taxon>
        <taxon>Thalassobaculum</taxon>
    </lineage>
</organism>
<dbReference type="PRINTS" id="PR00413">
    <property type="entry name" value="HADHALOGNASE"/>
</dbReference>
<dbReference type="GO" id="GO:0018784">
    <property type="term" value="F:(S)-2-haloacid dehalogenase activity"/>
    <property type="evidence" value="ECO:0007669"/>
    <property type="project" value="UniProtKB-UniRule"/>
</dbReference>
<accession>A0A918XRC1</accession>
<dbReference type="SFLD" id="SFLDS00003">
    <property type="entry name" value="Haloacid_Dehalogenase"/>
    <property type="match status" value="1"/>
</dbReference>
<dbReference type="InterPro" id="IPR006439">
    <property type="entry name" value="HAD-SF_hydro_IA"/>
</dbReference>
<dbReference type="NCBIfam" id="TIGR01428">
    <property type="entry name" value="HAD_type_II"/>
    <property type="match status" value="1"/>
</dbReference>